<feature type="chain" id="PRO_5045939025" evidence="1">
    <location>
        <begin position="20"/>
        <end position="228"/>
    </location>
</feature>
<dbReference type="GeneID" id="110089439"/>
<proteinExistence type="predicted"/>
<accession>A0A6J0V5N1</accession>
<dbReference type="AlphaFoldDB" id="A0A6J0V5N1"/>
<dbReference type="Gene3D" id="1.20.120.20">
    <property type="entry name" value="Apolipoprotein"/>
    <property type="match status" value="1"/>
</dbReference>
<organism evidence="2 3">
    <name type="scientific">Pogona vitticeps</name>
    <name type="common">central bearded dragon</name>
    <dbReference type="NCBI Taxonomy" id="103695"/>
    <lineage>
        <taxon>Eukaryota</taxon>
        <taxon>Metazoa</taxon>
        <taxon>Chordata</taxon>
        <taxon>Craniata</taxon>
        <taxon>Vertebrata</taxon>
        <taxon>Euteleostomi</taxon>
        <taxon>Lepidosauria</taxon>
        <taxon>Squamata</taxon>
        <taxon>Bifurcata</taxon>
        <taxon>Unidentata</taxon>
        <taxon>Episquamata</taxon>
        <taxon>Toxicofera</taxon>
        <taxon>Iguania</taxon>
        <taxon>Acrodonta</taxon>
        <taxon>Agamidae</taxon>
        <taxon>Amphibolurinae</taxon>
        <taxon>Pogona</taxon>
    </lineage>
</organism>
<dbReference type="RefSeq" id="XP_020668177.2">
    <property type="nucleotide sequence ID" value="XM_020812518.2"/>
</dbReference>
<keyword evidence="1" id="KW-0732">Signal</keyword>
<sequence>MLKFLVLIVALVITTGSQAAEDPGEVSKEEKWSSYVVQIYYWAIDKVLTFSETKTGRTLLDLSYNVSQRLDDLQQEFPPDIQQTLELVGELAGAIWRKSNHAAEELYGRQDLGEPLASVMSHYFDPVREMVEICLEPFRPTLDYMLNEKLPKELNILDAPFSFYFKRLQDTQTSLQPFANQVHTYFRQMVEALHKNLKPYLKPILDESEKYKMEAREWSLTSIFPPNT</sequence>
<dbReference type="SUPFAM" id="SSF47162">
    <property type="entry name" value="Apolipoprotein"/>
    <property type="match status" value="1"/>
</dbReference>
<evidence type="ECO:0000313" key="2">
    <source>
        <dbReference type="Proteomes" id="UP001652642"/>
    </source>
</evidence>
<evidence type="ECO:0000256" key="1">
    <source>
        <dbReference type="SAM" id="SignalP"/>
    </source>
</evidence>
<dbReference type="Proteomes" id="UP001652642">
    <property type="component" value="Chromosome 9"/>
</dbReference>
<gene>
    <name evidence="3" type="primary">LOC110089439</name>
</gene>
<keyword evidence="2" id="KW-1185">Reference proteome</keyword>
<evidence type="ECO:0000313" key="3">
    <source>
        <dbReference type="RefSeq" id="XP_020668177.2"/>
    </source>
</evidence>
<protein>
    <submittedName>
        <fullName evidence="3">Uncharacterized protein isoform X2</fullName>
    </submittedName>
</protein>
<feature type="signal peptide" evidence="1">
    <location>
        <begin position="1"/>
        <end position="19"/>
    </location>
</feature>
<name>A0A6J0V5N1_9SAUR</name>
<reference evidence="3" key="1">
    <citation type="submission" date="2025-08" db="UniProtKB">
        <authorList>
            <consortium name="RefSeq"/>
        </authorList>
    </citation>
    <scope>IDENTIFICATION</scope>
</reference>